<sequence length="221" mass="25402">MAFAKSVQGMAQYTSNGDVTAFESHKAVLVWIAVPVALALATQFISKLIAIFLVILMVPYALFMPVTVGFWSINQIMVIATTPGSQMWGKLHPNLHNGYAHSVLGFFLLPILLLVIYPIYLIRSIVHVIKVLALRAKGDKRGKYFEFGRRRYWFRQLREAKRRNLQGDELKKFILGSSLGVSIRKEDLNNHYYNSNNGTFNDRKYQDYYWEMVSKYGTPKL</sequence>
<dbReference type="RefSeq" id="WP_131480526.1">
    <property type="nucleotide sequence ID" value="NZ_SJDL01000008.1"/>
</dbReference>
<evidence type="ECO:0000313" key="3">
    <source>
        <dbReference type="Proteomes" id="UP000313645"/>
    </source>
</evidence>
<reference evidence="2 3" key="1">
    <citation type="submission" date="2019-02" db="EMBL/GenBank/DDBJ databases">
        <title>Marinobacter halodurans sp. nov., a marine bacterium isolated from sea tidal flat.</title>
        <authorList>
            <person name="Yoo Y."/>
            <person name="Lee D.W."/>
            <person name="Kim B.S."/>
            <person name="Kim J.-J."/>
        </authorList>
    </citation>
    <scope>NUCLEOTIDE SEQUENCE [LARGE SCALE GENOMIC DNA]</scope>
    <source>
        <strain evidence="2 3">YJ-S3-2</strain>
    </source>
</reference>
<feature type="transmembrane region" description="Helical" evidence="1">
    <location>
        <begin position="28"/>
        <end position="45"/>
    </location>
</feature>
<organism evidence="2 3">
    <name type="scientific">Marinobacter halodurans</name>
    <dbReference type="NCBI Taxonomy" id="2528979"/>
    <lineage>
        <taxon>Bacteria</taxon>
        <taxon>Pseudomonadati</taxon>
        <taxon>Pseudomonadota</taxon>
        <taxon>Gammaproteobacteria</taxon>
        <taxon>Pseudomonadales</taxon>
        <taxon>Marinobacteraceae</taxon>
        <taxon>Marinobacter</taxon>
    </lineage>
</organism>
<keyword evidence="1" id="KW-0472">Membrane</keyword>
<evidence type="ECO:0000256" key="1">
    <source>
        <dbReference type="SAM" id="Phobius"/>
    </source>
</evidence>
<accession>A0ABY1ZMB8</accession>
<protein>
    <submittedName>
        <fullName evidence="2">Uncharacterized protein</fullName>
    </submittedName>
</protein>
<dbReference type="Proteomes" id="UP000313645">
    <property type="component" value="Unassembled WGS sequence"/>
</dbReference>
<proteinExistence type="predicted"/>
<keyword evidence="1" id="KW-1133">Transmembrane helix</keyword>
<evidence type="ECO:0000313" key="2">
    <source>
        <dbReference type="EMBL" id="TBW57453.1"/>
    </source>
</evidence>
<feature type="transmembrane region" description="Helical" evidence="1">
    <location>
        <begin position="52"/>
        <end position="79"/>
    </location>
</feature>
<keyword evidence="3" id="KW-1185">Reference proteome</keyword>
<gene>
    <name evidence="2" type="ORF">EZI54_07275</name>
</gene>
<comment type="caution">
    <text evidence="2">The sequence shown here is derived from an EMBL/GenBank/DDBJ whole genome shotgun (WGS) entry which is preliminary data.</text>
</comment>
<name>A0ABY1ZMB8_9GAMM</name>
<dbReference type="EMBL" id="SJDL01000008">
    <property type="protein sequence ID" value="TBW57453.1"/>
    <property type="molecule type" value="Genomic_DNA"/>
</dbReference>
<feature type="transmembrane region" description="Helical" evidence="1">
    <location>
        <begin position="99"/>
        <end position="120"/>
    </location>
</feature>
<keyword evidence="1" id="KW-0812">Transmembrane</keyword>